<name>A0A7J6T8D7_PEROL</name>
<evidence type="ECO:0000313" key="1">
    <source>
        <dbReference type="EMBL" id="KAF4740716.1"/>
    </source>
</evidence>
<accession>A0A7J6T8D7</accession>
<dbReference type="Proteomes" id="UP000553632">
    <property type="component" value="Unassembled WGS sequence"/>
</dbReference>
<dbReference type="AlphaFoldDB" id="A0A7J6T8D7"/>
<protein>
    <submittedName>
        <fullName evidence="1">Uncharacterized protein</fullName>
    </submittedName>
</protein>
<gene>
    <name evidence="1" type="ORF">FOZ63_007491</name>
</gene>
<evidence type="ECO:0000313" key="2">
    <source>
        <dbReference type="Proteomes" id="UP000553632"/>
    </source>
</evidence>
<reference evidence="1 2" key="1">
    <citation type="submission" date="2020-04" db="EMBL/GenBank/DDBJ databases">
        <title>Perkinsus olseni comparative genomics.</title>
        <authorList>
            <person name="Bogema D.R."/>
        </authorList>
    </citation>
    <scope>NUCLEOTIDE SEQUENCE [LARGE SCALE GENOMIC DNA]</scope>
    <source>
        <strain evidence="1 2">ATCC PRA-207</strain>
    </source>
</reference>
<feature type="non-terminal residue" evidence="1">
    <location>
        <position position="1"/>
    </location>
</feature>
<comment type="caution">
    <text evidence="1">The sequence shown here is derived from an EMBL/GenBank/DDBJ whole genome shotgun (WGS) entry which is preliminary data.</text>
</comment>
<keyword evidence="2" id="KW-1185">Reference proteome</keyword>
<proteinExistence type="predicted"/>
<organism evidence="1 2">
    <name type="scientific">Perkinsus olseni</name>
    <name type="common">Perkinsus atlanticus</name>
    <dbReference type="NCBI Taxonomy" id="32597"/>
    <lineage>
        <taxon>Eukaryota</taxon>
        <taxon>Sar</taxon>
        <taxon>Alveolata</taxon>
        <taxon>Perkinsozoa</taxon>
        <taxon>Perkinsea</taxon>
        <taxon>Perkinsida</taxon>
        <taxon>Perkinsidae</taxon>
        <taxon>Perkinsus</taxon>
    </lineage>
</organism>
<sequence length="150" mass="16968">DESVMNPAVRKASYMEFDENRQTSEWKDPMDKRMPLFSRSSINVDKSDAAMDIGVPQSSNFNISEIMLVWFHVPMMEVDINCSSFFNPSSIFGEVSTSIASKHSSHLELMYLSTTKTLILLRQAAKSMSDVTTAFSFICVGYRCLPIMEL</sequence>
<dbReference type="EMBL" id="JABANO010013081">
    <property type="protein sequence ID" value="KAF4740716.1"/>
    <property type="molecule type" value="Genomic_DNA"/>
</dbReference>